<gene>
    <name evidence="7" type="primary">recO</name>
    <name evidence="9" type="ORF">SE37_00700</name>
</gene>
<dbReference type="InterPro" id="IPR037278">
    <property type="entry name" value="ARFGAP/RecO"/>
</dbReference>
<dbReference type="AlphaFoldDB" id="A0A0C1TPI9"/>
<comment type="caution">
    <text evidence="9">The sequence shown here is derived from an EMBL/GenBank/DDBJ whole genome shotgun (WGS) entry which is preliminary data.</text>
</comment>
<evidence type="ECO:0000256" key="3">
    <source>
        <dbReference type="ARBA" id="ARBA00022763"/>
    </source>
</evidence>
<dbReference type="Pfam" id="PF02565">
    <property type="entry name" value="RecO_C"/>
    <property type="match status" value="1"/>
</dbReference>
<evidence type="ECO:0000313" key="9">
    <source>
        <dbReference type="EMBL" id="KIE41258.1"/>
    </source>
</evidence>
<dbReference type="SUPFAM" id="SSF50249">
    <property type="entry name" value="Nucleic acid-binding proteins"/>
    <property type="match status" value="1"/>
</dbReference>
<evidence type="ECO:0000313" key="10">
    <source>
        <dbReference type="Proteomes" id="UP000031433"/>
    </source>
</evidence>
<dbReference type="HAMAP" id="MF_00201">
    <property type="entry name" value="RecO"/>
    <property type="match status" value="1"/>
</dbReference>
<dbReference type="InterPro" id="IPR042242">
    <property type="entry name" value="RecO_C"/>
</dbReference>
<dbReference type="GO" id="GO:0006310">
    <property type="term" value="P:DNA recombination"/>
    <property type="evidence" value="ECO:0007669"/>
    <property type="project" value="UniProtKB-UniRule"/>
</dbReference>
<evidence type="ECO:0000256" key="4">
    <source>
        <dbReference type="ARBA" id="ARBA00023172"/>
    </source>
</evidence>
<dbReference type="InterPro" id="IPR012340">
    <property type="entry name" value="NA-bd_OB-fold"/>
</dbReference>
<accession>A0A0C1TPI9</accession>
<evidence type="ECO:0000256" key="2">
    <source>
        <dbReference type="ARBA" id="ARBA00021310"/>
    </source>
</evidence>
<dbReference type="InterPro" id="IPR003717">
    <property type="entry name" value="RecO"/>
</dbReference>
<dbReference type="Gene3D" id="2.40.50.140">
    <property type="entry name" value="Nucleic acid-binding proteins"/>
    <property type="match status" value="1"/>
</dbReference>
<comment type="similarity">
    <text evidence="1 7">Belongs to the RecO family.</text>
</comment>
<protein>
    <recommendedName>
        <fullName evidence="2 7">DNA repair protein RecO</fullName>
    </recommendedName>
    <alternativeName>
        <fullName evidence="6 7">Recombination protein O</fullName>
    </alternativeName>
</protein>
<keyword evidence="10" id="KW-1185">Reference proteome</keyword>
<dbReference type="PANTHER" id="PTHR33991:SF1">
    <property type="entry name" value="DNA REPAIR PROTEIN RECO"/>
    <property type="match status" value="1"/>
</dbReference>
<dbReference type="Proteomes" id="UP000031433">
    <property type="component" value="Unassembled WGS sequence"/>
</dbReference>
<dbReference type="RefSeq" id="WP_039642854.1">
    <property type="nucleotide sequence ID" value="NZ_JXBL01000001.1"/>
</dbReference>
<sequence>MHPIRCEAVVLATMDYRESDRIVTLFTLCHGKVRGLARGARKSMRRFGGALEPFARLSVELVVREGLSSLRGVDIVTVFPRIRQDLAAIGHGGYAVELVDRLLPDGAPVPRLFRLLVSYLEHLDQGGATPSDRRFFEANLLNILGYRIALDTCAGCGVDLPADSARRAGAGGTVLCAGCGRYGAPLSAETVRLLHRCLGTGRFGAVAFSPEALGEAGPLLDGAIGTHLARPLNSLAFLRQLAP</sequence>
<keyword evidence="4 7" id="KW-0233">DNA recombination</keyword>
<evidence type="ECO:0000256" key="5">
    <source>
        <dbReference type="ARBA" id="ARBA00023204"/>
    </source>
</evidence>
<evidence type="ECO:0000256" key="1">
    <source>
        <dbReference type="ARBA" id="ARBA00007452"/>
    </source>
</evidence>
<reference evidence="9 10" key="1">
    <citation type="submission" date="2015-01" db="EMBL/GenBank/DDBJ databases">
        <title>Genome sequence of the anaerobic bacterium Geobacter soli GSS01, a dissimilatory Fe(III) reducer from soil.</title>
        <authorList>
            <person name="Yang G."/>
            <person name="Zhou S."/>
        </authorList>
    </citation>
    <scope>NUCLEOTIDE SEQUENCE [LARGE SCALE GENOMIC DNA]</scope>
    <source>
        <strain evidence="9 10">GSS01</strain>
    </source>
</reference>
<dbReference type="Pfam" id="PF11967">
    <property type="entry name" value="RecO_N"/>
    <property type="match status" value="1"/>
</dbReference>
<dbReference type="NCBIfam" id="TIGR00613">
    <property type="entry name" value="reco"/>
    <property type="match status" value="1"/>
</dbReference>
<dbReference type="GO" id="GO:0006302">
    <property type="term" value="P:double-strand break repair"/>
    <property type="evidence" value="ECO:0007669"/>
    <property type="project" value="TreeGrafter"/>
</dbReference>
<dbReference type="PANTHER" id="PTHR33991">
    <property type="entry name" value="DNA REPAIR PROTEIN RECO"/>
    <property type="match status" value="1"/>
</dbReference>
<evidence type="ECO:0000256" key="7">
    <source>
        <dbReference type="HAMAP-Rule" id="MF_00201"/>
    </source>
</evidence>
<evidence type="ECO:0000256" key="6">
    <source>
        <dbReference type="ARBA" id="ARBA00033409"/>
    </source>
</evidence>
<dbReference type="EMBL" id="JXBL01000001">
    <property type="protein sequence ID" value="KIE41258.1"/>
    <property type="molecule type" value="Genomic_DNA"/>
</dbReference>
<proteinExistence type="inferred from homology"/>
<feature type="domain" description="DNA replication/recombination mediator RecO N-terminal" evidence="8">
    <location>
        <begin position="1"/>
        <end position="78"/>
    </location>
</feature>
<keyword evidence="3 7" id="KW-0227">DNA damage</keyword>
<dbReference type="InterPro" id="IPR022572">
    <property type="entry name" value="DNA_rep/recomb_RecO_N"/>
</dbReference>
<dbReference type="GO" id="GO:0043590">
    <property type="term" value="C:bacterial nucleoid"/>
    <property type="evidence" value="ECO:0007669"/>
    <property type="project" value="TreeGrafter"/>
</dbReference>
<dbReference type="SUPFAM" id="SSF57863">
    <property type="entry name" value="ArfGap/RecO-like zinc finger"/>
    <property type="match status" value="1"/>
</dbReference>
<dbReference type="Gene3D" id="1.20.1440.120">
    <property type="entry name" value="Recombination protein O, C-terminal domain"/>
    <property type="match status" value="1"/>
</dbReference>
<keyword evidence="5 7" id="KW-0234">DNA repair</keyword>
<comment type="function">
    <text evidence="7">Involved in DNA repair and RecF pathway recombination.</text>
</comment>
<name>A0A0C1TPI9_9BACT</name>
<organism evidence="9 10">
    <name type="scientific">Geobacter soli</name>
    <dbReference type="NCBI Taxonomy" id="1510391"/>
    <lineage>
        <taxon>Bacteria</taxon>
        <taxon>Pseudomonadati</taxon>
        <taxon>Thermodesulfobacteriota</taxon>
        <taxon>Desulfuromonadia</taxon>
        <taxon>Geobacterales</taxon>
        <taxon>Geobacteraceae</taxon>
        <taxon>Geobacter</taxon>
    </lineage>
</organism>
<evidence type="ECO:0000259" key="8">
    <source>
        <dbReference type="Pfam" id="PF11967"/>
    </source>
</evidence>